<comment type="caution">
    <text evidence="3">The sequence shown here is derived from an EMBL/GenBank/DDBJ whole genome shotgun (WGS) entry which is preliminary data.</text>
</comment>
<evidence type="ECO:0000313" key="3">
    <source>
        <dbReference type="EMBL" id="EAW29797.1"/>
    </source>
</evidence>
<dbReference type="InterPro" id="IPR052341">
    <property type="entry name" value="LOG_family_nucleotidases"/>
</dbReference>
<reference evidence="3 4" key="1">
    <citation type="journal article" date="2010" name="J. Bacteriol.">
        <title>Genome sequence of the oligotrophic marine Gammaproteobacterium HTCC2143, isolated from the Oregon Coast.</title>
        <authorList>
            <person name="Oh H.M."/>
            <person name="Kang I."/>
            <person name="Ferriera S."/>
            <person name="Giovannoni S.J."/>
            <person name="Cho J.C."/>
        </authorList>
    </citation>
    <scope>NUCLEOTIDE SEQUENCE [LARGE SCALE GENOMIC DNA]</scope>
    <source>
        <strain evidence="3 4">HTCC2143</strain>
    </source>
</reference>
<organism evidence="3 4">
    <name type="scientific">marine gamma proteobacterium HTCC2143</name>
    <dbReference type="NCBI Taxonomy" id="247633"/>
    <lineage>
        <taxon>Bacteria</taxon>
        <taxon>Pseudomonadati</taxon>
        <taxon>Pseudomonadota</taxon>
        <taxon>Gammaproteobacteria</taxon>
        <taxon>Cellvibrionales</taxon>
        <taxon>Spongiibacteraceae</taxon>
        <taxon>BD1-7 clade</taxon>
    </lineage>
</organism>
<dbReference type="InterPro" id="IPR005269">
    <property type="entry name" value="LOG"/>
</dbReference>
<dbReference type="EC" id="3.2.2.n1" evidence="2"/>
<dbReference type="GO" id="GO:0009691">
    <property type="term" value="P:cytokinin biosynthetic process"/>
    <property type="evidence" value="ECO:0007669"/>
    <property type="project" value="UniProtKB-UniRule"/>
</dbReference>
<gene>
    <name evidence="3" type="ORF">GP2143_07108</name>
</gene>
<keyword evidence="2" id="KW-0203">Cytokinin biosynthesis</keyword>
<dbReference type="NCBIfam" id="TIGR00730">
    <property type="entry name" value="Rossman fold protein, TIGR00730 family"/>
    <property type="match status" value="1"/>
</dbReference>
<dbReference type="AlphaFoldDB" id="A0YHC8"/>
<sequence length="226" mass="25106">MSLYEGASMVERKMSEAWRVFRIQSELVDGIEHLSKLGYAVSVYGSSQLHEDNHYSQQAETLGRILSASGLAVITGGGPGIMEAVNRGAFGGKGMSVGLNIDLPREQVANNYQDISLDFRYFFVRKFLFVKHAVGFVIFPGGYGTMDELFEALTLVQTGKVDPFPIVLIGVSYWSGLIDWLQQTMLSEGCITQDDMELFHLVDTPEEAADIVLRYHARVLQDAELI</sequence>
<name>A0YHC8_9GAMM</name>
<dbReference type="PANTHER" id="PTHR43393">
    <property type="entry name" value="CYTOKININ RIBOSIDE 5'-MONOPHOSPHATE PHOSPHORIBOHYDROLASE"/>
    <property type="match status" value="1"/>
</dbReference>
<dbReference type="STRING" id="247633.GP2143_07108"/>
<dbReference type="eggNOG" id="COG1611">
    <property type="taxonomic scope" value="Bacteria"/>
</dbReference>
<protein>
    <recommendedName>
        <fullName evidence="2">Cytokinin riboside 5'-monophosphate phosphoribohydrolase</fullName>
        <ecNumber evidence="2">3.2.2.n1</ecNumber>
    </recommendedName>
</protein>
<keyword evidence="4" id="KW-1185">Reference proteome</keyword>
<dbReference type="PANTHER" id="PTHR43393:SF2">
    <property type="entry name" value="CYTOKININ RIBOSIDE 5'-MONOPHOSPHATE PHOSPHORIBOHYDROLASE"/>
    <property type="match status" value="1"/>
</dbReference>
<evidence type="ECO:0000256" key="2">
    <source>
        <dbReference type="RuleBase" id="RU363015"/>
    </source>
</evidence>
<dbReference type="InterPro" id="IPR031100">
    <property type="entry name" value="LOG_fam"/>
</dbReference>
<dbReference type="Gene3D" id="3.40.50.450">
    <property type="match status" value="1"/>
</dbReference>
<evidence type="ECO:0000256" key="1">
    <source>
        <dbReference type="ARBA" id="ARBA00000274"/>
    </source>
</evidence>
<proteinExistence type="inferred from homology"/>
<evidence type="ECO:0000313" key="4">
    <source>
        <dbReference type="Proteomes" id="UP000004931"/>
    </source>
</evidence>
<dbReference type="Pfam" id="PF03641">
    <property type="entry name" value="Lysine_decarbox"/>
    <property type="match status" value="1"/>
</dbReference>
<dbReference type="SUPFAM" id="SSF102405">
    <property type="entry name" value="MCP/YpsA-like"/>
    <property type="match status" value="1"/>
</dbReference>
<keyword evidence="2" id="KW-0378">Hydrolase</keyword>
<comment type="catalytic activity">
    <reaction evidence="1">
        <text>AMP + H2O = D-ribose 5-phosphate + adenine</text>
        <dbReference type="Rhea" id="RHEA:20129"/>
        <dbReference type="ChEBI" id="CHEBI:15377"/>
        <dbReference type="ChEBI" id="CHEBI:16708"/>
        <dbReference type="ChEBI" id="CHEBI:78346"/>
        <dbReference type="ChEBI" id="CHEBI:456215"/>
        <dbReference type="EC" id="3.2.2.4"/>
    </reaction>
</comment>
<dbReference type="EMBL" id="AAVT01000015">
    <property type="protein sequence ID" value="EAW29797.1"/>
    <property type="molecule type" value="Genomic_DNA"/>
</dbReference>
<dbReference type="GO" id="GO:0008714">
    <property type="term" value="F:AMP nucleosidase activity"/>
    <property type="evidence" value="ECO:0007669"/>
    <property type="project" value="UniProtKB-EC"/>
</dbReference>
<dbReference type="Proteomes" id="UP000004931">
    <property type="component" value="Unassembled WGS sequence"/>
</dbReference>
<comment type="similarity">
    <text evidence="2">Belongs to the LOG family.</text>
</comment>
<dbReference type="GO" id="GO:0005829">
    <property type="term" value="C:cytosol"/>
    <property type="evidence" value="ECO:0007669"/>
    <property type="project" value="TreeGrafter"/>
</dbReference>
<accession>A0YHC8</accession>